<reference evidence="2" key="1">
    <citation type="submission" date="2015-06" db="UniProtKB">
        <authorList>
            <consortium name="EnsemblPlants"/>
        </authorList>
    </citation>
    <scope>IDENTIFICATION</scope>
</reference>
<dbReference type="AlphaFoldDB" id="M8BD30"/>
<dbReference type="PANTHER" id="PTHR33972">
    <property type="entry name" value="EXPRESSED PROTEIN"/>
    <property type="match status" value="1"/>
</dbReference>
<name>M8BD30_AEGTA</name>
<feature type="region of interest" description="Disordered" evidence="1">
    <location>
        <begin position="1"/>
        <end position="103"/>
    </location>
</feature>
<feature type="compositionally biased region" description="Low complexity" evidence="1">
    <location>
        <begin position="1"/>
        <end position="11"/>
    </location>
</feature>
<organism evidence="2">
    <name type="scientific">Aegilops tauschii</name>
    <name type="common">Tausch's goatgrass</name>
    <name type="synonym">Aegilops squarrosa</name>
    <dbReference type="NCBI Taxonomy" id="37682"/>
    <lineage>
        <taxon>Eukaryota</taxon>
        <taxon>Viridiplantae</taxon>
        <taxon>Streptophyta</taxon>
        <taxon>Embryophyta</taxon>
        <taxon>Tracheophyta</taxon>
        <taxon>Spermatophyta</taxon>
        <taxon>Magnoliopsida</taxon>
        <taxon>Liliopsida</taxon>
        <taxon>Poales</taxon>
        <taxon>Poaceae</taxon>
        <taxon>BOP clade</taxon>
        <taxon>Pooideae</taxon>
        <taxon>Triticodae</taxon>
        <taxon>Triticeae</taxon>
        <taxon>Triticinae</taxon>
        <taxon>Aegilops</taxon>
    </lineage>
</organism>
<feature type="compositionally biased region" description="Low complexity" evidence="1">
    <location>
        <begin position="41"/>
        <end position="50"/>
    </location>
</feature>
<dbReference type="EnsemblPlants" id="EMT11585">
    <property type="protein sequence ID" value="EMT11585"/>
    <property type="gene ID" value="F775_32971"/>
</dbReference>
<accession>M8BD30</accession>
<dbReference type="PANTHER" id="PTHR33972:SF2">
    <property type="entry name" value="OS04G0606700 PROTEIN"/>
    <property type="match status" value="1"/>
</dbReference>
<feature type="compositionally biased region" description="Gly residues" evidence="1">
    <location>
        <begin position="87"/>
        <end position="97"/>
    </location>
</feature>
<sequence length="217" mass="22969">MARLLARTLTLGRPAAPGSSLQPHRALSDKVELIEIDLSEESASSTSSGDSGEEPMGMGRPNDAIHGVLGRRAAPGWLPLPPPGGAPPGGAGGGEPMGMGRPNDAIHGVLGRRAAPEWLPFVPGGSYWVPPMRRPLGVSDLVGTVVYNARAAVDAAEMTRATMVKAAMTKEEAMCFTTQRGWPSEAYFVQGEVDETCFDSEMMMCYGYIVLELSCHV</sequence>
<evidence type="ECO:0000313" key="2">
    <source>
        <dbReference type="EnsemblPlants" id="EMT11585"/>
    </source>
</evidence>
<proteinExistence type="predicted"/>
<evidence type="ECO:0000256" key="1">
    <source>
        <dbReference type="SAM" id="MobiDB-lite"/>
    </source>
</evidence>
<protein>
    <submittedName>
        <fullName evidence="2">Uncharacterized protein</fullName>
    </submittedName>
</protein>